<dbReference type="OrthoDB" id="10253254at2759"/>
<dbReference type="Gene3D" id="1.20.120.1080">
    <property type="match status" value="1"/>
</dbReference>
<dbReference type="InterPro" id="IPR027417">
    <property type="entry name" value="P-loop_NTPase"/>
</dbReference>
<dbReference type="EMBL" id="ML996081">
    <property type="protein sequence ID" value="KAF2157062.1"/>
    <property type="molecule type" value="Genomic_DNA"/>
</dbReference>
<feature type="domain" description="Helicase ATP-binding" evidence="5">
    <location>
        <begin position="33"/>
        <end position="197"/>
    </location>
</feature>
<dbReference type="Gene3D" id="3.40.50.300">
    <property type="entry name" value="P-loop containing nucleotide triphosphate hydrolases"/>
    <property type="match status" value="2"/>
</dbReference>
<dbReference type="InterPro" id="IPR001650">
    <property type="entry name" value="Helicase_C-like"/>
</dbReference>
<dbReference type="AlphaFoldDB" id="A0A9P4ML69"/>
<accession>A0A9P4ML69</accession>
<dbReference type="Pfam" id="PF04408">
    <property type="entry name" value="WHD_HA2"/>
    <property type="match status" value="1"/>
</dbReference>
<evidence type="ECO:0000259" key="6">
    <source>
        <dbReference type="PROSITE" id="PS51194"/>
    </source>
</evidence>
<dbReference type="GO" id="GO:0003723">
    <property type="term" value="F:RNA binding"/>
    <property type="evidence" value="ECO:0007669"/>
    <property type="project" value="TreeGrafter"/>
</dbReference>
<dbReference type="SMART" id="SM00490">
    <property type="entry name" value="HELICc"/>
    <property type="match status" value="1"/>
</dbReference>
<gene>
    <name evidence="7" type="ORF">K461DRAFT_220241</name>
</gene>
<dbReference type="InterPro" id="IPR048333">
    <property type="entry name" value="HA2_WH"/>
</dbReference>
<evidence type="ECO:0000256" key="4">
    <source>
        <dbReference type="ARBA" id="ARBA00022840"/>
    </source>
</evidence>
<evidence type="ECO:0000256" key="2">
    <source>
        <dbReference type="ARBA" id="ARBA00022741"/>
    </source>
</evidence>
<dbReference type="GO" id="GO:0071013">
    <property type="term" value="C:catalytic step 2 spliceosome"/>
    <property type="evidence" value="ECO:0007669"/>
    <property type="project" value="TreeGrafter"/>
</dbReference>
<dbReference type="GO" id="GO:0003724">
    <property type="term" value="F:RNA helicase activity"/>
    <property type="evidence" value="ECO:0007669"/>
    <property type="project" value="UniProtKB-EC"/>
</dbReference>
<dbReference type="PANTHER" id="PTHR18934:SF136">
    <property type="entry name" value="ATP-DEPENDENT RNA HELICASE DHX35-RELATED"/>
    <property type="match status" value="1"/>
</dbReference>
<dbReference type="Pfam" id="PF00271">
    <property type="entry name" value="Helicase_C"/>
    <property type="match status" value="1"/>
</dbReference>
<proteinExistence type="predicted"/>
<dbReference type="SMART" id="SM00487">
    <property type="entry name" value="DEXDc"/>
    <property type="match status" value="1"/>
</dbReference>
<dbReference type="EC" id="3.6.4.13" evidence="1"/>
<dbReference type="FunFam" id="1.20.120.1080:FF:000020">
    <property type="entry name" value="ATP dependent RNA helicase, putative"/>
    <property type="match status" value="1"/>
</dbReference>
<dbReference type="FunFam" id="3.40.50.300:FF:001075">
    <property type="entry name" value="ATP dependent RNA helicase, putative"/>
    <property type="match status" value="1"/>
</dbReference>
<keyword evidence="3 7" id="KW-0378">Hydrolase</keyword>
<reference evidence="7" key="1">
    <citation type="journal article" date="2020" name="Stud. Mycol.">
        <title>101 Dothideomycetes genomes: a test case for predicting lifestyles and emergence of pathogens.</title>
        <authorList>
            <person name="Haridas S."/>
            <person name="Albert R."/>
            <person name="Binder M."/>
            <person name="Bloem J."/>
            <person name="Labutti K."/>
            <person name="Salamov A."/>
            <person name="Andreopoulos B."/>
            <person name="Baker S."/>
            <person name="Barry K."/>
            <person name="Bills G."/>
            <person name="Bluhm B."/>
            <person name="Cannon C."/>
            <person name="Castanera R."/>
            <person name="Culley D."/>
            <person name="Daum C."/>
            <person name="Ezra D."/>
            <person name="Gonzalez J."/>
            <person name="Henrissat B."/>
            <person name="Kuo A."/>
            <person name="Liang C."/>
            <person name="Lipzen A."/>
            <person name="Lutzoni F."/>
            <person name="Magnuson J."/>
            <person name="Mondo S."/>
            <person name="Nolan M."/>
            <person name="Ohm R."/>
            <person name="Pangilinan J."/>
            <person name="Park H.-J."/>
            <person name="Ramirez L."/>
            <person name="Alfaro M."/>
            <person name="Sun H."/>
            <person name="Tritt A."/>
            <person name="Yoshinaga Y."/>
            <person name="Zwiers L.-H."/>
            <person name="Turgeon B."/>
            <person name="Goodwin S."/>
            <person name="Spatafora J."/>
            <person name="Crous P."/>
            <person name="Grigoriev I."/>
        </authorList>
    </citation>
    <scope>NUCLEOTIDE SEQUENCE</scope>
    <source>
        <strain evidence="7">CBS 260.36</strain>
    </source>
</reference>
<dbReference type="FunFam" id="3.40.50.300:FF:000767">
    <property type="entry name" value="Putative ATP-dependent RNA helicase DHX35"/>
    <property type="match status" value="1"/>
</dbReference>
<evidence type="ECO:0000313" key="8">
    <source>
        <dbReference type="Proteomes" id="UP000799439"/>
    </source>
</evidence>
<dbReference type="CDD" id="cd18791">
    <property type="entry name" value="SF2_C_RHA"/>
    <property type="match status" value="1"/>
</dbReference>
<dbReference type="InterPro" id="IPR011709">
    <property type="entry name" value="DEAD-box_helicase_OB_fold"/>
</dbReference>
<evidence type="ECO:0000313" key="7">
    <source>
        <dbReference type="EMBL" id="KAF2157062.1"/>
    </source>
</evidence>
<dbReference type="InterPro" id="IPR007502">
    <property type="entry name" value="Helicase-assoc_dom"/>
</dbReference>
<dbReference type="PANTHER" id="PTHR18934">
    <property type="entry name" value="ATP-DEPENDENT RNA HELICASE"/>
    <property type="match status" value="1"/>
</dbReference>
<protein>
    <recommendedName>
        <fullName evidence="1">RNA helicase</fullName>
        <ecNumber evidence="1">3.6.4.13</ecNumber>
    </recommendedName>
</protein>
<dbReference type="GO" id="GO:0005524">
    <property type="term" value="F:ATP binding"/>
    <property type="evidence" value="ECO:0007669"/>
    <property type="project" value="UniProtKB-KW"/>
</dbReference>
<evidence type="ECO:0000259" key="5">
    <source>
        <dbReference type="PROSITE" id="PS51192"/>
    </source>
</evidence>
<comment type="caution">
    <text evidence="7">The sequence shown here is derived from an EMBL/GenBank/DDBJ whole genome shotgun (WGS) entry which is preliminary data.</text>
</comment>
<sequence>MADVGQSVGDSFIPMLYKPPSLLPIAKHRESILFAIEQNEVTVIVGQTGSGKTTQIPQFLEQAGWCSNQKIIAITQPRRVAATTVAARVAEEMSCKLGQEVGYSIRFEDVTSESTKIKFLTDGLLLREALVDPLLSRYSVIMVDEAHERSLSSDILLGVLKKIKRRRSDLRIIISSATLQAEDFLHFFSRNDSDGNSDIPVDGRQNGCILKLEGRMYPVDVHYLSSPAQNYIERAVQTMFEINAGEPDGDILVFLTGRDDIETCIEMIADRLPNIPSDQSKLYPLPLYAGLSTEQQMYVFEETPENNRKVILATNIAEASVTIPSIVYVIDCGYVKLRVYNPATGIESLAVVQTSKASATQRAGRAGRTRPGKCYRLYTEAAYNAMAATSIPEIQRSKLAPIILQLQCLGIDNIARFPFLTSPPSALVVRALELLHSLGALDDYARLTKPLGYQMAELAVDPMMGKVLLSAPKFSCLPEILSIAAMTTLQGSVWVQHDSGHKALETSRWKFAVEEGDHLTLLNVYEAFITKGRKDAAWCRGNMLNFKSLSQAVSVRNQLKRYVERFGLLVEERPTGREAHAQSSERAEQIRRCLTTGYFAHAARMQPDGSYRTVDGRTTLFAHPSSLMFNRKADWVIFHEIMETGEKTFIRDITKIEKGWLTEYAPQYYKLSK</sequence>
<dbReference type="InterPro" id="IPR011545">
    <property type="entry name" value="DEAD/DEAH_box_helicase_dom"/>
</dbReference>
<dbReference type="PROSITE" id="PS00690">
    <property type="entry name" value="DEAH_ATP_HELICASE"/>
    <property type="match status" value="1"/>
</dbReference>
<name>A0A9P4ML69_9PEZI</name>
<dbReference type="PROSITE" id="PS51194">
    <property type="entry name" value="HELICASE_CTER"/>
    <property type="match status" value="1"/>
</dbReference>
<dbReference type="Proteomes" id="UP000799439">
    <property type="component" value="Unassembled WGS sequence"/>
</dbReference>
<evidence type="ECO:0000256" key="1">
    <source>
        <dbReference type="ARBA" id="ARBA00012552"/>
    </source>
</evidence>
<keyword evidence="4" id="KW-0067">ATP-binding</keyword>
<dbReference type="SMART" id="SM00847">
    <property type="entry name" value="HA2"/>
    <property type="match status" value="1"/>
</dbReference>
<dbReference type="InterPro" id="IPR002464">
    <property type="entry name" value="DNA/RNA_helicase_DEAH_CS"/>
</dbReference>
<dbReference type="Pfam" id="PF07717">
    <property type="entry name" value="OB_NTP_bind"/>
    <property type="match status" value="1"/>
</dbReference>
<feature type="domain" description="Helicase C-terminal" evidence="6">
    <location>
        <begin position="235"/>
        <end position="410"/>
    </location>
</feature>
<dbReference type="SUPFAM" id="SSF52540">
    <property type="entry name" value="P-loop containing nucleoside triphosphate hydrolases"/>
    <property type="match status" value="1"/>
</dbReference>
<dbReference type="GO" id="GO:0016787">
    <property type="term" value="F:hydrolase activity"/>
    <property type="evidence" value="ECO:0007669"/>
    <property type="project" value="UniProtKB-KW"/>
</dbReference>
<keyword evidence="2" id="KW-0547">Nucleotide-binding</keyword>
<dbReference type="Pfam" id="PF00270">
    <property type="entry name" value="DEAD"/>
    <property type="match status" value="1"/>
</dbReference>
<organism evidence="7 8">
    <name type="scientific">Myriangium duriaei CBS 260.36</name>
    <dbReference type="NCBI Taxonomy" id="1168546"/>
    <lineage>
        <taxon>Eukaryota</taxon>
        <taxon>Fungi</taxon>
        <taxon>Dikarya</taxon>
        <taxon>Ascomycota</taxon>
        <taxon>Pezizomycotina</taxon>
        <taxon>Dothideomycetes</taxon>
        <taxon>Dothideomycetidae</taxon>
        <taxon>Myriangiales</taxon>
        <taxon>Myriangiaceae</taxon>
        <taxon>Myriangium</taxon>
    </lineage>
</organism>
<dbReference type="InterPro" id="IPR014001">
    <property type="entry name" value="Helicase_ATP-bd"/>
</dbReference>
<dbReference type="Pfam" id="PF21010">
    <property type="entry name" value="HA2_C"/>
    <property type="match status" value="1"/>
</dbReference>
<keyword evidence="8" id="KW-1185">Reference proteome</keyword>
<evidence type="ECO:0000256" key="3">
    <source>
        <dbReference type="ARBA" id="ARBA00022801"/>
    </source>
</evidence>
<dbReference type="PROSITE" id="PS51192">
    <property type="entry name" value="HELICASE_ATP_BIND_1"/>
    <property type="match status" value="1"/>
</dbReference>